<dbReference type="PANTHER" id="PTHR43731">
    <property type="entry name" value="RHOMBOID PROTEASE"/>
    <property type="match status" value="1"/>
</dbReference>
<evidence type="ECO:0000256" key="4">
    <source>
        <dbReference type="ARBA" id="ARBA00022801"/>
    </source>
</evidence>
<organism evidence="9 10">
    <name type="scientific">Lederbergia ruris</name>
    <dbReference type="NCBI Taxonomy" id="217495"/>
    <lineage>
        <taxon>Bacteria</taxon>
        <taxon>Bacillati</taxon>
        <taxon>Bacillota</taxon>
        <taxon>Bacilli</taxon>
        <taxon>Bacillales</taxon>
        <taxon>Bacillaceae</taxon>
        <taxon>Lederbergia</taxon>
    </lineage>
</organism>
<sequence length="386" mass="44302">MTGREHFLFWQLAYFFMNECDYRLMRINKNHTEMWFENSQNHSARIIRLVLSNMAWSNRFHRDQQQAAEQGERLRKHLFTRKLNIVNLYITEYPPVGELLHDQETNGKTKVSTLFMTREDLDVSTSKLAGFIGKKPDVRLIDNYQEANVLLLAQAVLNKASQQEKADQQFFSASSPLFTYILIMIQVLMFIFLELHGGSTNPETLIHYGAKFSPLIIQGEWWRLITPIFLHIGVLHLLMNTLALYYLGTAVERIFGRVRFIWIYLFSGFMGTLFSFVLNQNLAAGASGAIFGCFGALLYVGFAFPQLFFRTIGKNVLFLIGLNLIFGFIVPGIDYHGHIGGLVGGFFAAGLVHLPNNKKVKNQITFMIILGLLTSFMLYYGYHVIY</sequence>
<evidence type="ECO:0000259" key="8">
    <source>
        <dbReference type="Pfam" id="PF01694"/>
    </source>
</evidence>
<dbReference type="PANTHER" id="PTHR43731:SF14">
    <property type="entry name" value="PRESENILIN-ASSOCIATED RHOMBOID-LIKE PROTEIN, MITOCHONDRIAL"/>
    <property type="match status" value="1"/>
</dbReference>
<evidence type="ECO:0000256" key="3">
    <source>
        <dbReference type="ARBA" id="ARBA00022692"/>
    </source>
</evidence>
<feature type="transmembrane region" description="Helical" evidence="7">
    <location>
        <begin position="339"/>
        <end position="357"/>
    </location>
</feature>
<name>A0ABQ4KCR8_9BACI</name>
<feature type="transmembrane region" description="Helical" evidence="7">
    <location>
        <begin position="364"/>
        <end position="382"/>
    </location>
</feature>
<comment type="subcellular location">
    <subcellularLocation>
        <location evidence="1">Membrane</location>
        <topology evidence="1">Multi-pass membrane protein</topology>
    </subcellularLocation>
</comment>
<evidence type="ECO:0000256" key="5">
    <source>
        <dbReference type="ARBA" id="ARBA00022989"/>
    </source>
</evidence>
<evidence type="ECO:0000256" key="7">
    <source>
        <dbReference type="SAM" id="Phobius"/>
    </source>
</evidence>
<comment type="similarity">
    <text evidence="2">Belongs to the peptidase S54 family.</text>
</comment>
<accession>A0ABQ4KCR8</accession>
<feature type="transmembrane region" description="Helical" evidence="7">
    <location>
        <begin position="260"/>
        <end position="278"/>
    </location>
</feature>
<dbReference type="Gene3D" id="1.20.1540.10">
    <property type="entry name" value="Rhomboid-like"/>
    <property type="match status" value="1"/>
</dbReference>
<evidence type="ECO:0000256" key="2">
    <source>
        <dbReference type="ARBA" id="ARBA00009045"/>
    </source>
</evidence>
<evidence type="ECO:0000313" key="10">
    <source>
        <dbReference type="Proteomes" id="UP000679950"/>
    </source>
</evidence>
<keyword evidence="5 7" id="KW-1133">Transmembrane helix</keyword>
<feature type="domain" description="Peptidase S54 rhomboid" evidence="8">
    <location>
        <begin position="219"/>
        <end position="352"/>
    </location>
</feature>
<proteinExistence type="inferred from homology"/>
<keyword evidence="3 7" id="KW-0812">Transmembrane</keyword>
<dbReference type="InterPro" id="IPR022764">
    <property type="entry name" value="Peptidase_S54_rhomboid_dom"/>
</dbReference>
<gene>
    <name evidence="9" type="ORF">J8TS2_00990</name>
</gene>
<feature type="transmembrane region" description="Helical" evidence="7">
    <location>
        <begin position="170"/>
        <end position="193"/>
    </location>
</feature>
<evidence type="ECO:0000256" key="6">
    <source>
        <dbReference type="ARBA" id="ARBA00023136"/>
    </source>
</evidence>
<feature type="transmembrane region" description="Helical" evidence="7">
    <location>
        <begin position="228"/>
        <end position="248"/>
    </location>
</feature>
<evidence type="ECO:0000313" key="9">
    <source>
        <dbReference type="EMBL" id="GIN55780.1"/>
    </source>
</evidence>
<dbReference type="Pfam" id="PF01694">
    <property type="entry name" value="Rhomboid"/>
    <property type="match status" value="1"/>
</dbReference>
<dbReference type="Proteomes" id="UP000679950">
    <property type="component" value="Unassembled WGS sequence"/>
</dbReference>
<protein>
    <recommendedName>
        <fullName evidence="8">Peptidase S54 rhomboid domain-containing protein</fullName>
    </recommendedName>
</protein>
<keyword evidence="4" id="KW-0378">Hydrolase</keyword>
<dbReference type="InterPro" id="IPR050925">
    <property type="entry name" value="Rhomboid_protease_S54"/>
</dbReference>
<dbReference type="InterPro" id="IPR035952">
    <property type="entry name" value="Rhomboid-like_sf"/>
</dbReference>
<feature type="transmembrane region" description="Helical" evidence="7">
    <location>
        <begin position="316"/>
        <end position="333"/>
    </location>
</feature>
<reference evidence="9 10" key="1">
    <citation type="submission" date="2021-03" db="EMBL/GenBank/DDBJ databases">
        <title>Antimicrobial resistance genes in bacteria isolated from Japanese honey, and their potential for conferring macrolide and lincosamide resistance in the American foulbrood pathogen Paenibacillus larvae.</title>
        <authorList>
            <person name="Okamoto M."/>
            <person name="Kumagai M."/>
            <person name="Kanamori H."/>
            <person name="Takamatsu D."/>
        </authorList>
    </citation>
    <scope>NUCLEOTIDE SEQUENCE [LARGE SCALE GENOMIC DNA]</scope>
    <source>
        <strain evidence="9 10">J8TS2</strain>
    </source>
</reference>
<feature type="transmembrane region" description="Helical" evidence="7">
    <location>
        <begin position="284"/>
        <end position="304"/>
    </location>
</feature>
<dbReference type="EMBL" id="BORB01000001">
    <property type="protein sequence ID" value="GIN55780.1"/>
    <property type="molecule type" value="Genomic_DNA"/>
</dbReference>
<comment type="caution">
    <text evidence="9">The sequence shown here is derived from an EMBL/GenBank/DDBJ whole genome shotgun (WGS) entry which is preliminary data.</text>
</comment>
<evidence type="ECO:0000256" key="1">
    <source>
        <dbReference type="ARBA" id="ARBA00004141"/>
    </source>
</evidence>
<dbReference type="SUPFAM" id="SSF144091">
    <property type="entry name" value="Rhomboid-like"/>
    <property type="match status" value="1"/>
</dbReference>
<keyword evidence="10" id="KW-1185">Reference proteome</keyword>
<keyword evidence="6 7" id="KW-0472">Membrane</keyword>
<dbReference type="RefSeq" id="WP_212964850.1">
    <property type="nucleotide sequence ID" value="NZ_BORB01000001.1"/>
</dbReference>